<evidence type="ECO:0000256" key="4">
    <source>
        <dbReference type="ARBA" id="ARBA00013194"/>
    </source>
</evidence>
<evidence type="ECO:0000313" key="10">
    <source>
        <dbReference type="EMBL" id="CAB4130158.1"/>
    </source>
</evidence>
<keyword evidence="6" id="KW-0697">Rotamase</keyword>
<evidence type="ECO:0000259" key="9">
    <source>
        <dbReference type="PROSITE" id="PS50059"/>
    </source>
</evidence>
<comment type="catalytic activity">
    <reaction evidence="1">
        <text>[protein]-peptidylproline (omega=180) = [protein]-peptidylproline (omega=0)</text>
        <dbReference type="Rhea" id="RHEA:16237"/>
        <dbReference type="Rhea" id="RHEA-COMP:10747"/>
        <dbReference type="Rhea" id="RHEA-COMP:10748"/>
        <dbReference type="ChEBI" id="CHEBI:83833"/>
        <dbReference type="ChEBI" id="CHEBI:83834"/>
        <dbReference type="EC" id="5.2.1.8"/>
    </reaction>
</comment>
<dbReference type="EMBL" id="LR796235">
    <property type="protein sequence ID" value="CAB4130158.1"/>
    <property type="molecule type" value="Genomic_DNA"/>
</dbReference>
<evidence type="ECO:0000256" key="6">
    <source>
        <dbReference type="ARBA" id="ARBA00023110"/>
    </source>
</evidence>
<gene>
    <name evidence="10" type="ORF">UFOVP117_284</name>
</gene>
<dbReference type="GO" id="GO:0042026">
    <property type="term" value="P:protein refolding"/>
    <property type="evidence" value="ECO:0007669"/>
    <property type="project" value="UniProtKB-ARBA"/>
</dbReference>
<evidence type="ECO:0000256" key="1">
    <source>
        <dbReference type="ARBA" id="ARBA00000971"/>
    </source>
</evidence>
<dbReference type="PROSITE" id="PS50059">
    <property type="entry name" value="FKBP_PPIASE"/>
    <property type="match status" value="1"/>
</dbReference>
<dbReference type="InterPro" id="IPR046357">
    <property type="entry name" value="PPIase_dom_sf"/>
</dbReference>
<accession>A0A6J5L629</accession>
<proteinExistence type="inferred from homology"/>
<evidence type="ECO:0000256" key="8">
    <source>
        <dbReference type="ARBA" id="ARBA00023235"/>
    </source>
</evidence>
<dbReference type="PANTHER" id="PTHR47861:SF3">
    <property type="entry name" value="FKBP-TYPE PEPTIDYL-PROLYL CIS-TRANS ISOMERASE SLYD"/>
    <property type="match status" value="1"/>
</dbReference>
<comment type="similarity">
    <text evidence="3">Belongs to the FKBP-type PPIase family.</text>
</comment>
<sequence length="141" mass="15258">MEKIKNGDNVSVHYTGKLEDGSVFDTSLVEGREPLTVTLGQGQLIPGFENGLIDMTAGEIKTIEIEPENAYGDVNPQLMSEIPLSQVPEGVKTGDMLQGQNQLGPVNVVVREIKESTVVLDMNHPLAGKKLIFDLEVVSVN</sequence>
<dbReference type="PANTHER" id="PTHR47861">
    <property type="entry name" value="FKBP-TYPE PEPTIDYL-PROLYL CIS-TRANS ISOMERASE SLYD"/>
    <property type="match status" value="1"/>
</dbReference>
<evidence type="ECO:0000256" key="3">
    <source>
        <dbReference type="ARBA" id="ARBA00006577"/>
    </source>
</evidence>
<name>A0A6J5L629_9CAUD</name>
<reference evidence="10" key="1">
    <citation type="submission" date="2020-04" db="EMBL/GenBank/DDBJ databases">
        <authorList>
            <person name="Chiriac C."/>
            <person name="Salcher M."/>
            <person name="Ghai R."/>
            <person name="Kavagutti S V."/>
        </authorList>
    </citation>
    <scope>NUCLEOTIDE SEQUENCE</scope>
</reference>
<evidence type="ECO:0000256" key="2">
    <source>
        <dbReference type="ARBA" id="ARBA00004496"/>
    </source>
</evidence>
<dbReference type="SUPFAM" id="SSF54534">
    <property type="entry name" value="FKBP-like"/>
    <property type="match status" value="1"/>
</dbReference>
<dbReference type="GO" id="GO:0003755">
    <property type="term" value="F:peptidyl-prolyl cis-trans isomerase activity"/>
    <property type="evidence" value="ECO:0007669"/>
    <property type="project" value="UniProtKB-KW"/>
</dbReference>
<evidence type="ECO:0000256" key="7">
    <source>
        <dbReference type="ARBA" id="ARBA00023186"/>
    </source>
</evidence>
<dbReference type="InterPro" id="IPR001179">
    <property type="entry name" value="PPIase_FKBP_dom"/>
</dbReference>
<protein>
    <recommendedName>
        <fullName evidence="4">peptidylprolyl isomerase</fullName>
        <ecNumber evidence="4">5.2.1.8</ecNumber>
    </recommendedName>
</protein>
<organism evidence="10">
    <name type="scientific">uncultured Caudovirales phage</name>
    <dbReference type="NCBI Taxonomy" id="2100421"/>
    <lineage>
        <taxon>Viruses</taxon>
        <taxon>Duplodnaviria</taxon>
        <taxon>Heunggongvirae</taxon>
        <taxon>Uroviricota</taxon>
        <taxon>Caudoviricetes</taxon>
        <taxon>Peduoviridae</taxon>
        <taxon>Maltschvirus</taxon>
        <taxon>Maltschvirus maltsch</taxon>
    </lineage>
</organism>
<dbReference type="EC" id="5.2.1.8" evidence="4"/>
<dbReference type="Pfam" id="PF00254">
    <property type="entry name" value="FKBP_C"/>
    <property type="match status" value="1"/>
</dbReference>
<keyword evidence="7" id="KW-0143">Chaperone</keyword>
<comment type="subcellular location">
    <subcellularLocation>
        <location evidence="2">Cytoplasm</location>
    </subcellularLocation>
</comment>
<keyword evidence="5" id="KW-0963">Cytoplasm</keyword>
<dbReference type="Gene3D" id="3.10.50.40">
    <property type="match status" value="1"/>
</dbReference>
<evidence type="ECO:0000256" key="5">
    <source>
        <dbReference type="ARBA" id="ARBA00022490"/>
    </source>
</evidence>
<feature type="domain" description="PPIase FKBP-type" evidence="9">
    <location>
        <begin position="7"/>
        <end position="83"/>
    </location>
</feature>
<keyword evidence="8 10" id="KW-0413">Isomerase</keyword>